<dbReference type="Proteomes" id="UP000789901">
    <property type="component" value="Unassembled WGS sequence"/>
</dbReference>
<accession>A0ABN7VME9</accession>
<keyword evidence="2" id="KW-1185">Reference proteome</keyword>
<sequence>MVVLLTVMNQFILQPDQFGNAEKLEMAVLKIKRLLSEESFKKNAEILQLVAKMNSK</sequence>
<gene>
    <name evidence="1" type="ORF">GMARGA_LOCUS20400</name>
</gene>
<proteinExistence type="predicted"/>
<reference evidence="1 2" key="1">
    <citation type="submission" date="2021-06" db="EMBL/GenBank/DDBJ databases">
        <authorList>
            <person name="Kallberg Y."/>
            <person name="Tangrot J."/>
            <person name="Rosling A."/>
        </authorList>
    </citation>
    <scope>NUCLEOTIDE SEQUENCE [LARGE SCALE GENOMIC DNA]</scope>
    <source>
        <strain evidence="1 2">120-4 pot B 10/14</strain>
    </source>
</reference>
<organism evidence="1 2">
    <name type="scientific">Gigaspora margarita</name>
    <dbReference type="NCBI Taxonomy" id="4874"/>
    <lineage>
        <taxon>Eukaryota</taxon>
        <taxon>Fungi</taxon>
        <taxon>Fungi incertae sedis</taxon>
        <taxon>Mucoromycota</taxon>
        <taxon>Glomeromycotina</taxon>
        <taxon>Glomeromycetes</taxon>
        <taxon>Diversisporales</taxon>
        <taxon>Gigasporaceae</taxon>
        <taxon>Gigaspora</taxon>
    </lineage>
</organism>
<evidence type="ECO:0000313" key="1">
    <source>
        <dbReference type="EMBL" id="CAG8785725.1"/>
    </source>
</evidence>
<evidence type="ECO:0000313" key="2">
    <source>
        <dbReference type="Proteomes" id="UP000789901"/>
    </source>
</evidence>
<dbReference type="EMBL" id="CAJVQB010017851">
    <property type="protein sequence ID" value="CAG8785725.1"/>
    <property type="molecule type" value="Genomic_DNA"/>
</dbReference>
<name>A0ABN7VME9_GIGMA</name>
<protein>
    <submittedName>
        <fullName evidence="1">17534_t:CDS:1</fullName>
    </submittedName>
</protein>
<comment type="caution">
    <text evidence="1">The sequence shown here is derived from an EMBL/GenBank/DDBJ whole genome shotgun (WGS) entry which is preliminary data.</text>
</comment>